<keyword evidence="2 5" id="KW-0812">Transmembrane</keyword>
<feature type="transmembrane region" description="Helical" evidence="5">
    <location>
        <begin position="172"/>
        <end position="193"/>
    </location>
</feature>
<dbReference type="PANTHER" id="PTHR23507">
    <property type="entry name" value="ZGC:174356"/>
    <property type="match status" value="1"/>
</dbReference>
<feature type="transmembrane region" description="Helical" evidence="5">
    <location>
        <begin position="205"/>
        <end position="226"/>
    </location>
</feature>
<name>A0A835GSI3_SPOEX</name>
<dbReference type="Pfam" id="PF07690">
    <property type="entry name" value="MFS_1"/>
    <property type="match status" value="1"/>
</dbReference>
<dbReference type="Gene3D" id="1.20.1250.20">
    <property type="entry name" value="MFS general substrate transporter like domains"/>
    <property type="match status" value="1"/>
</dbReference>
<evidence type="ECO:0000313" key="7">
    <source>
        <dbReference type="Proteomes" id="UP000648187"/>
    </source>
</evidence>
<evidence type="ECO:0000256" key="4">
    <source>
        <dbReference type="ARBA" id="ARBA00023136"/>
    </source>
</evidence>
<protein>
    <recommendedName>
        <fullName evidence="8">Adenylate cyclase</fullName>
    </recommendedName>
</protein>
<organism evidence="6 7">
    <name type="scientific">Spodoptera exigua</name>
    <name type="common">Beet armyworm</name>
    <name type="synonym">Noctua fulgens</name>
    <dbReference type="NCBI Taxonomy" id="7107"/>
    <lineage>
        <taxon>Eukaryota</taxon>
        <taxon>Metazoa</taxon>
        <taxon>Ecdysozoa</taxon>
        <taxon>Arthropoda</taxon>
        <taxon>Hexapoda</taxon>
        <taxon>Insecta</taxon>
        <taxon>Pterygota</taxon>
        <taxon>Neoptera</taxon>
        <taxon>Endopterygota</taxon>
        <taxon>Lepidoptera</taxon>
        <taxon>Glossata</taxon>
        <taxon>Ditrysia</taxon>
        <taxon>Noctuoidea</taxon>
        <taxon>Noctuidae</taxon>
        <taxon>Amphipyrinae</taxon>
        <taxon>Spodoptera</taxon>
    </lineage>
</organism>
<feature type="transmembrane region" description="Helical" evidence="5">
    <location>
        <begin position="232"/>
        <end position="254"/>
    </location>
</feature>
<feature type="transmembrane region" description="Helical" evidence="5">
    <location>
        <begin position="136"/>
        <end position="160"/>
    </location>
</feature>
<feature type="transmembrane region" description="Helical" evidence="5">
    <location>
        <begin position="299"/>
        <end position="315"/>
    </location>
</feature>
<evidence type="ECO:0000256" key="2">
    <source>
        <dbReference type="ARBA" id="ARBA00022692"/>
    </source>
</evidence>
<dbReference type="AlphaFoldDB" id="A0A835GSI3"/>
<proteinExistence type="predicted"/>
<dbReference type="GO" id="GO:0022857">
    <property type="term" value="F:transmembrane transporter activity"/>
    <property type="evidence" value="ECO:0007669"/>
    <property type="project" value="InterPro"/>
</dbReference>
<dbReference type="InterPro" id="IPR036259">
    <property type="entry name" value="MFS_trans_sf"/>
</dbReference>
<evidence type="ECO:0000256" key="3">
    <source>
        <dbReference type="ARBA" id="ARBA00022989"/>
    </source>
</evidence>
<keyword evidence="7" id="KW-1185">Reference proteome</keyword>
<reference evidence="6" key="1">
    <citation type="submission" date="2020-08" db="EMBL/GenBank/DDBJ databases">
        <title>Spodoptera exigua strain:BAW_Kor-Di-RS1 Genome sequencing and assembly.</title>
        <authorList>
            <person name="Kim J."/>
            <person name="Nam H.Y."/>
            <person name="Kwon M."/>
            <person name="Choi J.H."/>
            <person name="Cho S.R."/>
            <person name="Kim G.-H."/>
        </authorList>
    </citation>
    <scope>NUCLEOTIDE SEQUENCE</scope>
    <source>
        <strain evidence="6">BAW_Kor-Di-RS1</strain>
        <tissue evidence="6">Whole-body</tissue>
    </source>
</reference>
<keyword evidence="4 5" id="KW-0472">Membrane</keyword>
<evidence type="ECO:0000256" key="1">
    <source>
        <dbReference type="ARBA" id="ARBA00004141"/>
    </source>
</evidence>
<feature type="transmembrane region" description="Helical" evidence="5">
    <location>
        <begin position="452"/>
        <end position="479"/>
    </location>
</feature>
<evidence type="ECO:0000313" key="6">
    <source>
        <dbReference type="EMBL" id="KAF9422845.1"/>
    </source>
</evidence>
<dbReference type="SUPFAM" id="SSF103473">
    <property type="entry name" value="MFS general substrate transporter"/>
    <property type="match status" value="1"/>
</dbReference>
<dbReference type="PANTHER" id="PTHR23507:SF1">
    <property type="entry name" value="FI18259P1-RELATED"/>
    <property type="match status" value="1"/>
</dbReference>
<feature type="transmembrane region" description="Helical" evidence="5">
    <location>
        <begin position="368"/>
        <end position="386"/>
    </location>
</feature>
<dbReference type="EMBL" id="JACKWZ010000013">
    <property type="protein sequence ID" value="KAF9422845.1"/>
    <property type="molecule type" value="Genomic_DNA"/>
</dbReference>
<comment type="caution">
    <text evidence="6">The sequence shown here is derived from an EMBL/GenBank/DDBJ whole genome shotgun (WGS) entry which is preliminary data.</text>
</comment>
<evidence type="ECO:0008006" key="8">
    <source>
        <dbReference type="Google" id="ProtNLM"/>
    </source>
</evidence>
<dbReference type="Proteomes" id="UP000648187">
    <property type="component" value="Unassembled WGS sequence"/>
</dbReference>
<keyword evidence="3 5" id="KW-1133">Transmembrane helix</keyword>
<feature type="transmembrane region" description="Helical" evidence="5">
    <location>
        <begin position="335"/>
        <end position="356"/>
    </location>
</feature>
<dbReference type="GO" id="GO:0016020">
    <property type="term" value="C:membrane"/>
    <property type="evidence" value="ECO:0007669"/>
    <property type="project" value="UniProtKB-SubCell"/>
</dbReference>
<dbReference type="InterPro" id="IPR011701">
    <property type="entry name" value="MFS"/>
</dbReference>
<sequence length="512" mass="57898">MADPEKKEKVEAQPLKEKEIIADINENESFISKLCRLKSSITVEPILAGLIIPSMLARLAIQNLNLDKTCRVKLNFNESICDALIDKRGNLTDYEGDIQKIISNIESWKSVIQTSIPTLLVIFMGAWSDRTGNRKVCILMPIFGEFMVCVSNLLSTFFFNEIGVEVTMFFEAIFPAVTGGWVMVYLGVFSYISDITDEESRTFRVGLVNLCMTAGVPIGTALSGILLKLLGYYGIFIISGLIYMMTFSYGFFYLKSNTKPRADKDEKVEPVTCNDMVTLIKETAEVAVKKRESNFRKKIILTLLVVGIVYGPNHGERIITYMYLRYKLKWDAIKYSLYSTYSIITHSLGALFSISVFSKRWGFHDSMLCLISIVSKLAGSIIMPFVQTDLHMFMIPLIEILNATTFTSLRSMASKLVPSEEMGKMNSLFSLVETLAALMFDPTYSKLYSNTITVFSGAVFVFSSVMTLPAICILVWFFVQHRKETAESRRNKRKDVETVYEAVPQQEKVEKQ</sequence>
<accession>A0A835GSI3</accession>
<gene>
    <name evidence="6" type="ORF">HW555_001629</name>
</gene>
<evidence type="ECO:0000256" key="5">
    <source>
        <dbReference type="SAM" id="Phobius"/>
    </source>
</evidence>
<comment type="subcellular location">
    <subcellularLocation>
        <location evidence="1">Membrane</location>
        <topology evidence="1">Multi-pass membrane protein</topology>
    </subcellularLocation>
</comment>